<keyword evidence="5" id="KW-1185">Reference proteome</keyword>
<evidence type="ECO:0000259" key="3">
    <source>
        <dbReference type="Pfam" id="PF13359"/>
    </source>
</evidence>
<dbReference type="Proteomes" id="UP000792457">
    <property type="component" value="Unassembled WGS sequence"/>
</dbReference>
<reference evidence="4" key="2">
    <citation type="submission" date="2017-10" db="EMBL/GenBank/DDBJ databases">
        <title>Ladona fulva Genome sequencing and assembly.</title>
        <authorList>
            <person name="Murali S."/>
            <person name="Richards S."/>
            <person name="Bandaranaike D."/>
            <person name="Bellair M."/>
            <person name="Blankenburg K."/>
            <person name="Chao H."/>
            <person name="Dinh H."/>
            <person name="Doddapaneni H."/>
            <person name="Dugan-Rocha S."/>
            <person name="Elkadiri S."/>
            <person name="Gnanaolivu R."/>
            <person name="Hernandez B."/>
            <person name="Skinner E."/>
            <person name="Javaid M."/>
            <person name="Lee S."/>
            <person name="Li M."/>
            <person name="Ming W."/>
            <person name="Munidasa M."/>
            <person name="Muniz J."/>
            <person name="Nguyen L."/>
            <person name="Hughes D."/>
            <person name="Osuji N."/>
            <person name="Pu L.-L."/>
            <person name="Puazo M."/>
            <person name="Qu C."/>
            <person name="Quiroz J."/>
            <person name="Raj R."/>
            <person name="Weissenberger G."/>
            <person name="Xin Y."/>
            <person name="Zou X."/>
            <person name="Han Y."/>
            <person name="Worley K."/>
            <person name="Muzny D."/>
            <person name="Gibbs R."/>
        </authorList>
    </citation>
    <scope>NUCLEOTIDE SEQUENCE</scope>
    <source>
        <strain evidence="4">Sampled in the wild</strain>
    </source>
</reference>
<organism evidence="4 5">
    <name type="scientific">Ladona fulva</name>
    <name type="common">Scarce chaser dragonfly</name>
    <name type="synonym">Libellula fulva</name>
    <dbReference type="NCBI Taxonomy" id="123851"/>
    <lineage>
        <taxon>Eukaryota</taxon>
        <taxon>Metazoa</taxon>
        <taxon>Ecdysozoa</taxon>
        <taxon>Arthropoda</taxon>
        <taxon>Hexapoda</taxon>
        <taxon>Insecta</taxon>
        <taxon>Pterygota</taxon>
        <taxon>Palaeoptera</taxon>
        <taxon>Odonata</taxon>
        <taxon>Epiprocta</taxon>
        <taxon>Anisoptera</taxon>
        <taxon>Libelluloidea</taxon>
        <taxon>Libellulidae</taxon>
        <taxon>Ladona</taxon>
    </lineage>
</organism>
<evidence type="ECO:0000313" key="4">
    <source>
        <dbReference type="EMBL" id="KAG8240400.1"/>
    </source>
</evidence>
<dbReference type="AlphaFoldDB" id="A0A8K0KSX3"/>
<dbReference type="EMBL" id="KZ312451">
    <property type="protein sequence ID" value="KAG8240400.1"/>
    <property type="molecule type" value="Genomic_DNA"/>
</dbReference>
<dbReference type="InterPro" id="IPR027806">
    <property type="entry name" value="HARBI1_dom"/>
</dbReference>
<evidence type="ECO:0000256" key="2">
    <source>
        <dbReference type="ARBA" id="ARBA00022723"/>
    </source>
</evidence>
<reference evidence="4" key="1">
    <citation type="submission" date="2013-04" db="EMBL/GenBank/DDBJ databases">
        <authorList>
            <person name="Qu J."/>
            <person name="Murali S.C."/>
            <person name="Bandaranaike D."/>
            <person name="Bellair M."/>
            <person name="Blankenburg K."/>
            <person name="Chao H."/>
            <person name="Dinh H."/>
            <person name="Doddapaneni H."/>
            <person name="Downs B."/>
            <person name="Dugan-Rocha S."/>
            <person name="Elkadiri S."/>
            <person name="Gnanaolivu R.D."/>
            <person name="Hernandez B."/>
            <person name="Javaid M."/>
            <person name="Jayaseelan J.C."/>
            <person name="Lee S."/>
            <person name="Li M."/>
            <person name="Ming W."/>
            <person name="Munidasa M."/>
            <person name="Muniz J."/>
            <person name="Nguyen L."/>
            <person name="Ongeri F."/>
            <person name="Osuji N."/>
            <person name="Pu L.-L."/>
            <person name="Puazo M."/>
            <person name="Qu C."/>
            <person name="Quiroz J."/>
            <person name="Raj R."/>
            <person name="Weissenberger G."/>
            <person name="Xin Y."/>
            <person name="Zou X."/>
            <person name="Han Y."/>
            <person name="Richards S."/>
            <person name="Worley K."/>
            <person name="Muzny D."/>
            <person name="Gibbs R."/>
        </authorList>
    </citation>
    <scope>NUCLEOTIDE SEQUENCE</scope>
    <source>
        <strain evidence="4">Sampled in the wild</strain>
    </source>
</reference>
<feature type="domain" description="DDE Tnp4" evidence="3">
    <location>
        <begin position="2"/>
        <end position="122"/>
    </location>
</feature>
<dbReference type="Pfam" id="PF13359">
    <property type="entry name" value="DDE_Tnp_4"/>
    <property type="match status" value="1"/>
</dbReference>
<sequence length="170" mass="19311">MAVADANYNFIYAGVGCQGCISDGGVFQHTSLYKRIQLRPLQFPDAEALQSRGKLVPFVFVADEHKPGSSSPVFNYRRSRARRIIENFFGIMSAKFRIFLKAISLHPDKVETVSLTCIYLHNYLRRNAESKSFYSPPGTFDSENSDNNLIPGSWRKEVKDPHALHRIGRQ</sequence>
<dbReference type="GO" id="GO:0046872">
    <property type="term" value="F:metal ion binding"/>
    <property type="evidence" value="ECO:0007669"/>
    <property type="project" value="UniProtKB-KW"/>
</dbReference>
<gene>
    <name evidence="4" type="ORF">J437_LFUL002543</name>
</gene>
<proteinExistence type="predicted"/>
<comment type="caution">
    <text evidence="4">The sequence shown here is derived from an EMBL/GenBank/DDBJ whole genome shotgun (WGS) entry which is preliminary data.</text>
</comment>
<name>A0A8K0KSX3_LADFU</name>
<dbReference type="OrthoDB" id="8193319at2759"/>
<protein>
    <recommendedName>
        <fullName evidence="3">DDE Tnp4 domain-containing protein</fullName>
    </recommendedName>
</protein>
<evidence type="ECO:0000313" key="5">
    <source>
        <dbReference type="Proteomes" id="UP000792457"/>
    </source>
</evidence>
<evidence type="ECO:0000256" key="1">
    <source>
        <dbReference type="ARBA" id="ARBA00001968"/>
    </source>
</evidence>
<accession>A0A8K0KSX3</accession>
<comment type="cofactor">
    <cofactor evidence="1">
        <name>a divalent metal cation</name>
        <dbReference type="ChEBI" id="CHEBI:60240"/>
    </cofactor>
</comment>
<keyword evidence="2" id="KW-0479">Metal-binding</keyword>